<dbReference type="EMBL" id="CM020620">
    <property type="protein sequence ID" value="KAK1867470.1"/>
    <property type="molecule type" value="Genomic_DNA"/>
</dbReference>
<sequence>MPRVSATRNGPAQHTPSLLIVGAPAMLRTAAGRLLARATPPPPPSAAAARSLSGLNDLKAKEKADEDMWVRKQETAKLAALAAKLSALSSSSPTAETAKVPKTDLKAQLEAHGITVSDRALGMLAELGDEISIKEDK</sequence>
<dbReference type="Proteomes" id="UP000798662">
    <property type="component" value="Chromosome 3"/>
</dbReference>
<evidence type="ECO:0000313" key="1">
    <source>
        <dbReference type="EMBL" id="KAK1867470.1"/>
    </source>
</evidence>
<comment type="caution">
    <text evidence="1">The sequence shown here is derived from an EMBL/GenBank/DDBJ whole genome shotgun (WGS) entry which is preliminary data.</text>
</comment>
<accession>A0ACC3CBZ5</accession>
<keyword evidence="2" id="KW-1185">Reference proteome</keyword>
<proteinExistence type="predicted"/>
<name>A0ACC3CBZ5_PYRYE</name>
<reference evidence="1" key="1">
    <citation type="submission" date="2019-11" db="EMBL/GenBank/DDBJ databases">
        <title>Nori genome reveals adaptations in red seaweeds to the harsh intertidal environment.</title>
        <authorList>
            <person name="Wang D."/>
            <person name="Mao Y."/>
        </authorList>
    </citation>
    <scope>NUCLEOTIDE SEQUENCE</scope>
    <source>
        <tissue evidence="1">Gametophyte</tissue>
    </source>
</reference>
<protein>
    <submittedName>
        <fullName evidence="1">Uncharacterized protein</fullName>
    </submittedName>
</protein>
<gene>
    <name evidence="1" type="ORF">I4F81_009977</name>
</gene>
<evidence type="ECO:0000313" key="2">
    <source>
        <dbReference type="Proteomes" id="UP000798662"/>
    </source>
</evidence>
<organism evidence="1 2">
    <name type="scientific">Pyropia yezoensis</name>
    <name type="common">Susabi-nori</name>
    <name type="synonym">Porphyra yezoensis</name>
    <dbReference type="NCBI Taxonomy" id="2788"/>
    <lineage>
        <taxon>Eukaryota</taxon>
        <taxon>Rhodophyta</taxon>
        <taxon>Bangiophyceae</taxon>
        <taxon>Bangiales</taxon>
        <taxon>Bangiaceae</taxon>
        <taxon>Pyropia</taxon>
    </lineage>
</organism>